<keyword evidence="13" id="KW-0289">Folate biosynthesis</keyword>
<dbReference type="InterPro" id="IPR036565">
    <property type="entry name" value="Mur-like_cat_sf"/>
</dbReference>
<dbReference type="AlphaFoldDB" id="A0AAP8SNK3"/>
<evidence type="ECO:0000256" key="18">
    <source>
        <dbReference type="ARBA" id="ARBA00047808"/>
    </source>
</evidence>
<dbReference type="Proteomes" id="UP000235162">
    <property type="component" value="Unassembled WGS sequence"/>
</dbReference>
<evidence type="ECO:0000256" key="21">
    <source>
        <dbReference type="PIRNR" id="PIRNR001563"/>
    </source>
</evidence>
<evidence type="ECO:0000256" key="1">
    <source>
        <dbReference type="ARBA" id="ARBA00002714"/>
    </source>
</evidence>
<dbReference type="PROSITE" id="PS01011">
    <property type="entry name" value="FOLYLPOLYGLU_SYNT_1"/>
    <property type="match status" value="1"/>
</dbReference>
<dbReference type="GO" id="GO:0005524">
    <property type="term" value="F:ATP binding"/>
    <property type="evidence" value="ECO:0007669"/>
    <property type="project" value="UniProtKB-KW"/>
</dbReference>
<comment type="pathway">
    <text evidence="2">Cofactor biosynthesis; tetrahydrofolate biosynthesis; 7,8-dihydrofolate from 2-amino-4-hydroxy-6-hydroxymethyl-7,8-dihydropteridine diphosphate and 4-aminobenzoate: step 2/2.</text>
</comment>
<dbReference type="SUPFAM" id="SSF53244">
    <property type="entry name" value="MurD-like peptide ligases, peptide-binding domain"/>
    <property type="match status" value="1"/>
</dbReference>
<dbReference type="PROSITE" id="PS01012">
    <property type="entry name" value="FOLYLPOLYGLU_SYNT_2"/>
    <property type="match status" value="1"/>
</dbReference>
<sequence length="458" mass="49270">MSISMSRSPLKRLSNQKPRNPPQRSPNRPMNKSALEDWLQHLESLHPTAMELGLERVRSVAQTLELLAPGCRVITVAGTNGKGSTVAVLESLLTVTGHRPGCFTSPHFLRFNERIRVAGEEVDDADIVAAFSAIEQARGETSLTYFEFATLAALWVFRAREVDVVVLEVGLGGRLDSSNVIDASVAVITSIDLDHQEWLGDTREDIGREKAGIMRAGRPVVIADPDPPGSLRQCAAEVGAGPVLQAGRDFSWERQDGRWSGAITGADGEAVAIAAADGPLLAANICGALQAATCLGVAWAPDQLTTVLENVVVTGRRQQLVMAGRHYLLDVAHNPAAIHKMLEIVDASACNGKVIALFSAMKDKPVADMVALCDKRFDAWFVADQPNNPRAAAGEDIAAALREAGQSMISVSKNLRQAFRRAQTLMDEGDLLVVFGSFFTVTAVVPLLDKDRAKREAI</sequence>
<protein>
    <recommendedName>
        <fullName evidence="7">Dihydrofolate synthase/folylpolyglutamate synthase</fullName>
        <ecNumber evidence="5">6.3.2.12</ecNumber>
        <ecNumber evidence="6">6.3.2.17</ecNumber>
    </recommendedName>
    <alternativeName>
        <fullName evidence="16">Folylpoly-gamma-glutamate synthetase-dihydrofolate synthetase</fullName>
    </alternativeName>
    <alternativeName>
        <fullName evidence="14">Folylpolyglutamate synthetase</fullName>
    </alternativeName>
    <alternativeName>
        <fullName evidence="15">Tetrahydrofolylpolyglutamate synthase</fullName>
    </alternativeName>
</protein>
<keyword evidence="23" id="KW-0472">Membrane</keyword>
<proteinExistence type="inferred from homology"/>
<dbReference type="PANTHER" id="PTHR11136:SF0">
    <property type="entry name" value="DIHYDROFOLATE SYNTHETASE-RELATED"/>
    <property type="match status" value="1"/>
</dbReference>
<keyword evidence="8 21" id="KW-0436">Ligase</keyword>
<evidence type="ECO:0000256" key="6">
    <source>
        <dbReference type="ARBA" id="ARBA00013025"/>
    </source>
</evidence>
<feature type="domain" description="Mur ligase C-terminal" evidence="24">
    <location>
        <begin position="316"/>
        <end position="438"/>
    </location>
</feature>
<evidence type="ECO:0000256" key="17">
    <source>
        <dbReference type="ARBA" id="ARBA00047493"/>
    </source>
</evidence>
<comment type="catalytic activity">
    <reaction evidence="18">
        <text>10-formyltetrahydrofolyl-(gamma-L-Glu)(n) + L-glutamate + ATP = 10-formyltetrahydrofolyl-(gamma-L-Glu)(n+1) + ADP + phosphate + H(+)</text>
        <dbReference type="Rhea" id="RHEA:51904"/>
        <dbReference type="Rhea" id="RHEA-COMP:13088"/>
        <dbReference type="Rhea" id="RHEA-COMP:14300"/>
        <dbReference type="ChEBI" id="CHEBI:15378"/>
        <dbReference type="ChEBI" id="CHEBI:29985"/>
        <dbReference type="ChEBI" id="CHEBI:30616"/>
        <dbReference type="ChEBI" id="CHEBI:43474"/>
        <dbReference type="ChEBI" id="CHEBI:134413"/>
        <dbReference type="ChEBI" id="CHEBI:456216"/>
        <dbReference type="EC" id="6.3.2.17"/>
    </reaction>
</comment>
<dbReference type="EC" id="6.3.2.17" evidence="6"/>
<feature type="compositionally biased region" description="Polar residues" evidence="22">
    <location>
        <begin position="1"/>
        <end position="17"/>
    </location>
</feature>
<keyword evidence="23" id="KW-0812">Transmembrane</keyword>
<comment type="function">
    <text evidence="1">Functions in two distinct reactions of the de novo folate biosynthetic pathway. Catalyzes the addition of a glutamate residue to dihydropteroate (7,8-dihydropteroate or H2Pte) to form dihydrofolate (7,8-dihydrofolate monoglutamate or H2Pte-Glu). Also catalyzes successive additions of L-glutamate to tetrahydrofolate or 10-formyltetrahydrofolate or 5,10-methylenetetrahydrofolate, leading to folylpolyglutamate derivatives.</text>
</comment>
<evidence type="ECO:0000313" key="26">
    <source>
        <dbReference type="EMBL" id="PLW86730.1"/>
    </source>
</evidence>
<dbReference type="InterPro" id="IPR004101">
    <property type="entry name" value="Mur_ligase_C"/>
</dbReference>
<dbReference type="PANTHER" id="PTHR11136">
    <property type="entry name" value="FOLYLPOLYGLUTAMATE SYNTHASE-RELATED"/>
    <property type="match status" value="1"/>
</dbReference>
<dbReference type="SUPFAM" id="SSF53623">
    <property type="entry name" value="MurD-like peptide ligases, catalytic domain"/>
    <property type="match status" value="1"/>
</dbReference>
<keyword evidence="27" id="KW-1185">Reference proteome</keyword>
<dbReference type="GO" id="GO:0004326">
    <property type="term" value="F:tetrahydrofolylpolyglutamate synthase activity"/>
    <property type="evidence" value="ECO:0007669"/>
    <property type="project" value="UniProtKB-EC"/>
</dbReference>
<evidence type="ECO:0000256" key="12">
    <source>
        <dbReference type="ARBA" id="ARBA00022842"/>
    </source>
</evidence>
<keyword evidence="10 21" id="KW-0547">Nucleotide-binding</keyword>
<evidence type="ECO:0000256" key="13">
    <source>
        <dbReference type="ARBA" id="ARBA00022909"/>
    </source>
</evidence>
<feature type="transmembrane region" description="Helical" evidence="23">
    <location>
        <begin position="431"/>
        <end position="448"/>
    </location>
</feature>
<dbReference type="NCBIfam" id="NF008101">
    <property type="entry name" value="PRK10846.1"/>
    <property type="match status" value="1"/>
</dbReference>
<dbReference type="NCBIfam" id="TIGR01499">
    <property type="entry name" value="folC"/>
    <property type="match status" value="1"/>
</dbReference>
<comment type="caution">
    <text evidence="26">The sequence shown here is derived from an EMBL/GenBank/DDBJ whole genome shotgun (WGS) entry which is preliminary data.</text>
</comment>
<evidence type="ECO:0000256" key="5">
    <source>
        <dbReference type="ARBA" id="ARBA00013023"/>
    </source>
</evidence>
<dbReference type="InterPro" id="IPR013221">
    <property type="entry name" value="Mur_ligase_cen"/>
</dbReference>
<evidence type="ECO:0000259" key="25">
    <source>
        <dbReference type="Pfam" id="PF08245"/>
    </source>
</evidence>
<feature type="domain" description="Mur ligase central" evidence="25">
    <location>
        <begin position="76"/>
        <end position="216"/>
    </location>
</feature>
<dbReference type="EMBL" id="PKUR01000002">
    <property type="protein sequence ID" value="PLW86730.1"/>
    <property type="molecule type" value="Genomic_DNA"/>
</dbReference>
<evidence type="ECO:0000256" key="4">
    <source>
        <dbReference type="ARBA" id="ARBA00008276"/>
    </source>
</evidence>
<evidence type="ECO:0000256" key="20">
    <source>
        <dbReference type="ARBA" id="ARBA00049161"/>
    </source>
</evidence>
<evidence type="ECO:0000256" key="16">
    <source>
        <dbReference type="ARBA" id="ARBA00032510"/>
    </source>
</evidence>
<gene>
    <name evidence="26" type="ORF">C0029_10100</name>
</gene>
<evidence type="ECO:0000256" key="2">
    <source>
        <dbReference type="ARBA" id="ARBA00004799"/>
    </source>
</evidence>
<evidence type="ECO:0000313" key="27">
    <source>
        <dbReference type="Proteomes" id="UP000235162"/>
    </source>
</evidence>
<comment type="catalytic activity">
    <reaction evidence="19">
        <text>(6R)-5,10-methylenetetrahydrofolyl-(gamma-L-Glu)(n) + L-glutamate + ATP = (6R)-5,10-methylenetetrahydrofolyl-(gamma-L-Glu)(n+1) + ADP + phosphate + H(+)</text>
        <dbReference type="Rhea" id="RHEA:51912"/>
        <dbReference type="Rhea" id="RHEA-COMP:13257"/>
        <dbReference type="Rhea" id="RHEA-COMP:13258"/>
        <dbReference type="ChEBI" id="CHEBI:15378"/>
        <dbReference type="ChEBI" id="CHEBI:29985"/>
        <dbReference type="ChEBI" id="CHEBI:30616"/>
        <dbReference type="ChEBI" id="CHEBI:43474"/>
        <dbReference type="ChEBI" id="CHEBI:136572"/>
        <dbReference type="ChEBI" id="CHEBI:456216"/>
        <dbReference type="EC" id="6.3.2.17"/>
    </reaction>
</comment>
<organism evidence="26 27">
    <name type="scientific">Halioglobus japonicus</name>
    <dbReference type="NCBI Taxonomy" id="930805"/>
    <lineage>
        <taxon>Bacteria</taxon>
        <taxon>Pseudomonadati</taxon>
        <taxon>Pseudomonadota</taxon>
        <taxon>Gammaproteobacteria</taxon>
        <taxon>Cellvibrionales</taxon>
        <taxon>Halieaceae</taxon>
        <taxon>Halioglobus</taxon>
    </lineage>
</organism>
<accession>A0AAP8SNK3</accession>
<evidence type="ECO:0000256" key="22">
    <source>
        <dbReference type="SAM" id="MobiDB-lite"/>
    </source>
</evidence>
<dbReference type="GO" id="GO:0046656">
    <property type="term" value="P:folic acid biosynthetic process"/>
    <property type="evidence" value="ECO:0007669"/>
    <property type="project" value="UniProtKB-KW"/>
</dbReference>
<comment type="catalytic activity">
    <reaction evidence="20">
        <text>7,8-dihydropteroate + L-glutamate + ATP = 7,8-dihydrofolate + ADP + phosphate + H(+)</text>
        <dbReference type="Rhea" id="RHEA:23584"/>
        <dbReference type="ChEBI" id="CHEBI:15378"/>
        <dbReference type="ChEBI" id="CHEBI:17839"/>
        <dbReference type="ChEBI" id="CHEBI:29985"/>
        <dbReference type="ChEBI" id="CHEBI:30616"/>
        <dbReference type="ChEBI" id="CHEBI:43474"/>
        <dbReference type="ChEBI" id="CHEBI:57451"/>
        <dbReference type="ChEBI" id="CHEBI:456216"/>
        <dbReference type="EC" id="6.3.2.12"/>
    </reaction>
</comment>
<keyword evidence="12" id="KW-0460">Magnesium</keyword>
<keyword evidence="23" id="KW-1133">Transmembrane helix</keyword>
<dbReference type="PIRSF" id="PIRSF001563">
    <property type="entry name" value="Folylpolyglu_synth"/>
    <property type="match status" value="1"/>
</dbReference>
<reference evidence="26 27" key="1">
    <citation type="submission" date="2018-01" db="EMBL/GenBank/DDBJ databases">
        <title>The draft genome sequence of Halioglobus japonicus S1-36.</title>
        <authorList>
            <person name="Du Z.-J."/>
            <person name="Shi M.-J."/>
        </authorList>
    </citation>
    <scope>NUCLEOTIDE SEQUENCE [LARGE SCALE GENOMIC DNA]</scope>
    <source>
        <strain evidence="26 27">S1-36</strain>
    </source>
</reference>
<evidence type="ECO:0000256" key="19">
    <source>
        <dbReference type="ARBA" id="ARBA00049035"/>
    </source>
</evidence>
<evidence type="ECO:0000256" key="10">
    <source>
        <dbReference type="ARBA" id="ARBA00022741"/>
    </source>
</evidence>
<dbReference type="GO" id="GO:0008841">
    <property type="term" value="F:dihydrofolate synthase activity"/>
    <property type="evidence" value="ECO:0007669"/>
    <property type="project" value="UniProtKB-EC"/>
</dbReference>
<dbReference type="GO" id="GO:0005737">
    <property type="term" value="C:cytoplasm"/>
    <property type="evidence" value="ECO:0007669"/>
    <property type="project" value="TreeGrafter"/>
</dbReference>
<dbReference type="Pfam" id="PF08245">
    <property type="entry name" value="Mur_ligase_M"/>
    <property type="match status" value="1"/>
</dbReference>
<feature type="region of interest" description="Disordered" evidence="22">
    <location>
        <begin position="1"/>
        <end position="31"/>
    </location>
</feature>
<evidence type="ECO:0000256" key="11">
    <source>
        <dbReference type="ARBA" id="ARBA00022840"/>
    </source>
</evidence>
<evidence type="ECO:0000256" key="7">
    <source>
        <dbReference type="ARBA" id="ARBA00019357"/>
    </source>
</evidence>
<comment type="catalytic activity">
    <reaction evidence="17">
        <text>(6S)-5,6,7,8-tetrahydrofolyl-(gamma-L-Glu)(n) + L-glutamate + ATP = (6S)-5,6,7,8-tetrahydrofolyl-(gamma-L-Glu)(n+1) + ADP + phosphate + H(+)</text>
        <dbReference type="Rhea" id="RHEA:10580"/>
        <dbReference type="Rhea" id="RHEA-COMP:14738"/>
        <dbReference type="Rhea" id="RHEA-COMP:14740"/>
        <dbReference type="ChEBI" id="CHEBI:15378"/>
        <dbReference type="ChEBI" id="CHEBI:29985"/>
        <dbReference type="ChEBI" id="CHEBI:30616"/>
        <dbReference type="ChEBI" id="CHEBI:43474"/>
        <dbReference type="ChEBI" id="CHEBI:141005"/>
        <dbReference type="ChEBI" id="CHEBI:456216"/>
        <dbReference type="EC" id="6.3.2.17"/>
    </reaction>
</comment>
<evidence type="ECO:0000256" key="14">
    <source>
        <dbReference type="ARBA" id="ARBA00030048"/>
    </source>
</evidence>
<dbReference type="GO" id="GO:0046872">
    <property type="term" value="F:metal ion binding"/>
    <property type="evidence" value="ECO:0007669"/>
    <property type="project" value="UniProtKB-KW"/>
</dbReference>
<comment type="similarity">
    <text evidence="4 21">Belongs to the folylpolyglutamate synthase family.</text>
</comment>
<evidence type="ECO:0000256" key="15">
    <source>
        <dbReference type="ARBA" id="ARBA00030592"/>
    </source>
</evidence>
<evidence type="ECO:0000259" key="24">
    <source>
        <dbReference type="Pfam" id="PF02875"/>
    </source>
</evidence>
<dbReference type="InterPro" id="IPR018109">
    <property type="entry name" value="Folylpolyglutamate_synth_CS"/>
</dbReference>
<evidence type="ECO:0000256" key="3">
    <source>
        <dbReference type="ARBA" id="ARBA00005150"/>
    </source>
</evidence>
<keyword evidence="9" id="KW-0479">Metal-binding</keyword>
<dbReference type="InterPro" id="IPR036615">
    <property type="entry name" value="Mur_ligase_C_dom_sf"/>
</dbReference>
<comment type="pathway">
    <text evidence="3">Cofactor biosynthesis; tetrahydrofolylpolyglutamate biosynthesis.</text>
</comment>
<name>A0AAP8SNK3_9GAMM</name>
<dbReference type="Gene3D" id="3.40.1190.10">
    <property type="entry name" value="Mur-like, catalytic domain"/>
    <property type="match status" value="1"/>
</dbReference>
<keyword evidence="11 21" id="KW-0067">ATP-binding</keyword>
<dbReference type="EC" id="6.3.2.12" evidence="5"/>
<dbReference type="InterPro" id="IPR001645">
    <property type="entry name" value="Folylpolyglutamate_synth"/>
</dbReference>
<evidence type="ECO:0000256" key="9">
    <source>
        <dbReference type="ARBA" id="ARBA00022723"/>
    </source>
</evidence>
<dbReference type="Gene3D" id="3.90.190.20">
    <property type="entry name" value="Mur ligase, C-terminal domain"/>
    <property type="match status" value="1"/>
</dbReference>
<evidence type="ECO:0000256" key="8">
    <source>
        <dbReference type="ARBA" id="ARBA00022598"/>
    </source>
</evidence>
<dbReference type="Pfam" id="PF02875">
    <property type="entry name" value="Mur_ligase_C"/>
    <property type="match status" value="1"/>
</dbReference>
<evidence type="ECO:0000256" key="23">
    <source>
        <dbReference type="SAM" id="Phobius"/>
    </source>
</evidence>